<sequence>MNNDQFFRRFCYPNGCLKNKLKVHDAQRLAAKEFQTVCQQIQLILTQAPRITNLDDLCTVHKRLLGTIYTWAGQVRTDYDLHKRTDGMDFYAQPAATIPLAWQYIEHDLLQPVIGEKQPSIERYVELLDNINTLHPFREGNGRATKTFLQLLARQHHQYLYFPRHQKQLIVAMNAANYKKMAEQVQLVPINQPVTRPSAEPPFDDQKLTICQHQFKDQLAYRTARDSVLFNLYEGWRPSSAEVLAILE</sequence>
<dbReference type="InterPro" id="IPR036597">
    <property type="entry name" value="Fido-like_dom_sf"/>
</dbReference>
<protein>
    <recommendedName>
        <fullName evidence="5">protein adenylyltransferase</fullName>
        <ecNumber evidence="5">2.7.7.108</ecNumber>
    </recommendedName>
</protein>
<dbReference type="Gene3D" id="1.10.3290.10">
    <property type="entry name" value="Fido-like domain"/>
    <property type="match status" value="1"/>
</dbReference>
<dbReference type="PROSITE" id="PS51459">
    <property type="entry name" value="FIDO"/>
    <property type="match status" value="1"/>
</dbReference>
<evidence type="ECO:0000256" key="5">
    <source>
        <dbReference type="ARBA" id="ARBA00034531"/>
    </source>
</evidence>
<evidence type="ECO:0000256" key="7">
    <source>
        <dbReference type="ARBA" id="ARBA00048696"/>
    </source>
</evidence>
<dbReference type="EMBL" id="AZGM01000071">
    <property type="protein sequence ID" value="KRM26879.1"/>
    <property type="molecule type" value="Genomic_DNA"/>
</dbReference>
<dbReference type="InterPro" id="IPR003812">
    <property type="entry name" value="Fido"/>
</dbReference>
<comment type="catalytic activity">
    <reaction evidence="6">
        <text>L-threonyl-[protein] + ATP = 3-O-(5'-adenylyl)-L-threonyl-[protein] + diphosphate</text>
        <dbReference type="Rhea" id="RHEA:54292"/>
        <dbReference type="Rhea" id="RHEA-COMP:11060"/>
        <dbReference type="Rhea" id="RHEA-COMP:13847"/>
        <dbReference type="ChEBI" id="CHEBI:30013"/>
        <dbReference type="ChEBI" id="CHEBI:30616"/>
        <dbReference type="ChEBI" id="CHEBI:33019"/>
        <dbReference type="ChEBI" id="CHEBI:138113"/>
        <dbReference type="EC" id="2.7.7.108"/>
    </reaction>
</comment>
<evidence type="ECO:0000256" key="1">
    <source>
        <dbReference type="ARBA" id="ARBA00022679"/>
    </source>
</evidence>
<evidence type="ECO:0000313" key="10">
    <source>
        <dbReference type="Proteomes" id="UP000051412"/>
    </source>
</evidence>
<dbReference type="Proteomes" id="UP000051412">
    <property type="component" value="Unassembled WGS sequence"/>
</dbReference>
<gene>
    <name evidence="9" type="ORF">FD32_GL000207</name>
</gene>
<dbReference type="Pfam" id="PF02661">
    <property type="entry name" value="Fic"/>
    <property type="match status" value="1"/>
</dbReference>
<dbReference type="PANTHER" id="PTHR39560">
    <property type="entry name" value="PROTEIN ADENYLYLTRANSFERASE FIC-RELATED"/>
    <property type="match status" value="1"/>
</dbReference>
<keyword evidence="4" id="KW-0067">ATP-binding</keyword>
<evidence type="ECO:0000256" key="4">
    <source>
        <dbReference type="ARBA" id="ARBA00022840"/>
    </source>
</evidence>
<proteinExistence type="predicted"/>
<dbReference type="SUPFAM" id="SSF140931">
    <property type="entry name" value="Fic-like"/>
    <property type="match status" value="1"/>
</dbReference>
<reference evidence="9 10" key="1">
    <citation type="journal article" date="2015" name="Genome Announc.">
        <title>Expanding the biotechnology potential of lactobacilli through comparative genomics of 213 strains and associated genera.</title>
        <authorList>
            <person name="Sun Z."/>
            <person name="Harris H.M."/>
            <person name="McCann A."/>
            <person name="Guo C."/>
            <person name="Argimon S."/>
            <person name="Zhang W."/>
            <person name="Yang X."/>
            <person name="Jeffery I.B."/>
            <person name="Cooney J.C."/>
            <person name="Kagawa T.F."/>
            <person name="Liu W."/>
            <person name="Song Y."/>
            <person name="Salvetti E."/>
            <person name="Wrobel A."/>
            <person name="Rasinkangas P."/>
            <person name="Parkhill J."/>
            <person name="Rea M.C."/>
            <person name="O'Sullivan O."/>
            <person name="Ritari J."/>
            <person name="Douillard F.P."/>
            <person name="Paul Ross R."/>
            <person name="Yang R."/>
            <person name="Briner A.E."/>
            <person name="Felis G.E."/>
            <person name="de Vos W.M."/>
            <person name="Barrangou R."/>
            <person name="Klaenhammer T.R."/>
            <person name="Caufield P.W."/>
            <person name="Cui Y."/>
            <person name="Zhang H."/>
            <person name="O'Toole P.W."/>
        </authorList>
    </citation>
    <scope>NUCLEOTIDE SEQUENCE [LARGE SCALE GENOMIC DNA]</scope>
    <source>
        <strain evidence="9 10">DSM 6035</strain>
    </source>
</reference>
<dbReference type="AlphaFoldDB" id="A0A0R1X9H8"/>
<organism evidence="9 10">
    <name type="scientific">Limosilactobacillus panis DSM 6035</name>
    <dbReference type="NCBI Taxonomy" id="1423782"/>
    <lineage>
        <taxon>Bacteria</taxon>
        <taxon>Bacillati</taxon>
        <taxon>Bacillota</taxon>
        <taxon>Bacilli</taxon>
        <taxon>Lactobacillales</taxon>
        <taxon>Lactobacillaceae</taxon>
        <taxon>Limosilactobacillus</taxon>
    </lineage>
</organism>
<keyword evidence="10" id="KW-1185">Reference proteome</keyword>
<dbReference type="EC" id="2.7.7.108" evidence="5"/>
<evidence type="ECO:0000256" key="3">
    <source>
        <dbReference type="ARBA" id="ARBA00022741"/>
    </source>
</evidence>
<keyword evidence="1" id="KW-0808">Transferase</keyword>
<evidence type="ECO:0000256" key="2">
    <source>
        <dbReference type="ARBA" id="ARBA00022695"/>
    </source>
</evidence>
<dbReference type="STRING" id="1423782.FD32_GL000207"/>
<keyword evidence="3" id="KW-0547">Nucleotide-binding</keyword>
<keyword evidence="2" id="KW-0548">Nucleotidyltransferase</keyword>
<dbReference type="GO" id="GO:0005524">
    <property type="term" value="F:ATP binding"/>
    <property type="evidence" value="ECO:0007669"/>
    <property type="project" value="UniProtKB-KW"/>
</dbReference>
<comment type="catalytic activity">
    <reaction evidence="7">
        <text>L-tyrosyl-[protein] + ATP = O-(5'-adenylyl)-L-tyrosyl-[protein] + diphosphate</text>
        <dbReference type="Rhea" id="RHEA:54288"/>
        <dbReference type="Rhea" id="RHEA-COMP:10136"/>
        <dbReference type="Rhea" id="RHEA-COMP:13846"/>
        <dbReference type="ChEBI" id="CHEBI:30616"/>
        <dbReference type="ChEBI" id="CHEBI:33019"/>
        <dbReference type="ChEBI" id="CHEBI:46858"/>
        <dbReference type="ChEBI" id="CHEBI:83624"/>
        <dbReference type="EC" id="2.7.7.108"/>
    </reaction>
</comment>
<dbReference type="GO" id="GO:0051302">
    <property type="term" value="P:regulation of cell division"/>
    <property type="evidence" value="ECO:0007669"/>
    <property type="project" value="TreeGrafter"/>
</dbReference>
<dbReference type="GO" id="GO:0070733">
    <property type="term" value="F:AMPylase activity"/>
    <property type="evidence" value="ECO:0007669"/>
    <property type="project" value="UniProtKB-EC"/>
</dbReference>
<feature type="domain" description="Fido" evidence="8">
    <location>
        <begin position="52"/>
        <end position="190"/>
    </location>
</feature>
<name>A0A0R1X9H8_9LACO</name>
<evidence type="ECO:0000313" key="9">
    <source>
        <dbReference type="EMBL" id="KRM26879.1"/>
    </source>
</evidence>
<evidence type="ECO:0000259" key="8">
    <source>
        <dbReference type="PROSITE" id="PS51459"/>
    </source>
</evidence>
<comment type="caution">
    <text evidence="9">The sequence shown here is derived from an EMBL/GenBank/DDBJ whole genome shotgun (WGS) entry which is preliminary data.</text>
</comment>
<dbReference type="RefSeq" id="WP_053003023.1">
    <property type="nucleotide sequence ID" value="NZ_AZGM01000071.1"/>
</dbReference>
<dbReference type="PANTHER" id="PTHR39560:SF1">
    <property type="entry name" value="PROTEIN ADENYLYLTRANSFERASE FIC-RELATED"/>
    <property type="match status" value="1"/>
</dbReference>
<accession>A0A0R1X9H8</accession>
<evidence type="ECO:0000256" key="6">
    <source>
        <dbReference type="ARBA" id="ARBA00047939"/>
    </source>
</evidence>
<dbReference type="PATRIC" id="fig|1423782.4.peg.209"/>
<dbReference type="OrthoDB" id="9813719at2"/>